<sequence>MAKEQLNVSWEDQKRINEFAVLVQRLDRVRVEFAKTTVSSAMWLIRIRCGSGFASAAYDDVVNSLNQEQESRQRRLADLRAEISQNEERSAILKNVLQSKFGDAIQLDLE</sequence>
<evidence type="ECO:0000313" key="3">
    <source>
        <dbReference type="EMBL" id="PJF19178.1"/>
    </source>
</evidence>
<protein>
    <submittedName>
        <fullName evidence="3">Prefoldin subunit 4</fullName>
    </submittedName>
</protein>
<reference evidence="3 4" key="1">
    <citation type="submission" date="2016-10" db="EMBL/GenBank/DDBJ databases">
        <title>The genome of Paramicrosporidium saccamoebae is the missing link in understanding Cryptomycota and Microsporidia evolution.</title>
        <authorList>
            <person name="Quandt C.A."/>
            <person name="Beaudet D."/>
            <person name="Corsaro D."/>
            <person name="Michel R."/>
            <person name="Corradi N."/>
            <person name="James T."/>
        </authorList>
    </citation>
    <scope>NUCLEOTIDE SEQUENCE [LARGE SCALE GENOMIC DNA]</scope>
    <source>
        <strain evidence="3 4">KSL3</strain>
    </source>
</reference>
<organism evidence="3 4">
    <name type="scientific">Paramicrosporidium saccamoebae</name>
    <dbReference type="NCBI Taxonomy" id="1246581"/>
    <lineage>
        <taxon>Eukaryota</taxon>
        <taxon>Fungi</taxon>
        <taxon>Fungi incertae sedis</taxon>
        <taxon>Cryptomycota</taxon>
        <taxon>Cryptomycota incertae sedis</taxon>
        <taxon>Paramicrosporidium</taxon>
    </lineage>
</organism>
<keyword evidence="1" id="KW-0143">Chaperone</keyword>
<dbReference type="PANTHER" id="PTHR21100">
    <property type="entry name" value="PREFOLDIN SUBUNIT 4"/>
    <property type="match status" value="1"/>
</dbReference>
<feature type="coiled-coil region" evidence="2">
    <location>
        <begin position="62"/>
        <end position="96"/>
    </location>
</feature>
<keyword evidence="4" id="KW-1185">Reference proteome</keyword>
<dbReference type="OrthoDB" id="10250441at2759"/>
<evidence type="ECO:0000313" key="4">
    <source>
        <dbReference type="Proteomes" id="UP000240830"/>
    </source>
</evidence>
<dbReference type="PANTHER" id="PTHR21100:SF9">
    <property type="entry name" value="PREFOLDIN SUBUNIT 4"/>
    <property type="match status" value="1"/>
</dbReference>
<dbReference type="InterPro" id="IPR016661">
    <property type="entry name" value="PFDN4"/>
</dbReference>
<keyword evidence="2" id="KW-0175">Coiled coil</keyword>
<evidence type="ECO:0000256" key="1">
    <source>
        <dbReference type="ARBA" id="ARBA00023186"/>
    </source>
</evidence>
<dbReference type="EMBL" id="MTSL01000075">
    <property type="protein sequence ID" value="PJF19178.1"/>
    <property type="molecule type" value="Genomic_DNA"/>
</dbReference>
<dbReference type="Proteomes" id="UP000240830">
    <property type="component" value="Unassembled WGS sequence"/>
</dbReference>
<accession>A0A2H9TN29</accession>
<dbReference type="GO" id="GO:0006457">
    <property type="term" value="P:protein folding"/>
    <property type="evidence" value="ECO:0007669"/>
    <property type="project" value="InterPro"/>
</dbReference>
<evidence type="ECO:0000256" key="2">
    <source>
        <dbReference type="SAM" id="Coils"/>
    </source>
</evidence>
<dbReference type="AlphaFoldDB" id="A0A2H9TN29"/>
<dbReference type="GO" id="GO:0005737">
    <property type="term" value="C:cytoplasm"/>
    <property type="evidence" value="ECO:0007669"/>
    <property type="project" value="TreeGrafter"/>
</dbReference>
<comment type="caution">
    <text evidence="3">The sequence shown here is derived from an EMBL/GenBank/DDBJ whole genome shotgun (WGS) entry which is preliminary data.</text>
</comment>
<name>A0A2H9TN29_9FUNG</name>
<dbReference type="GO" id="GO:0016272">
    <property type="term" value="C:prefoldin complex"/>
    <property type="evidence" value="ECO:0007669"/>
    <property type="project" value="InterPro"/>
</dbReference>
<dbReference type="GO" id="GO:0051082">
    <property type="term" value="F:unfolded protein binding"/>
    <property type="evidence" value="ECO:0007669"/>
    <property type="project" value="TreeGrafter"/>
</dbReference>
<proteinExistence type="predicted"/>
<gene>
    <name evidence="3" type="ORF">PSACC_01024</name>
</gene>